<evidence type="ECO:0000313" key="1">
    <source>
        <dbReference type="EMBL" id="KAJ3005290.1"/>
    </source>
</evidence>
<name>A0ACC1PZ98_9APHY</name>
<organism evidence="1 2">
    <name type="scientific">Trametes sanguinea</name>
    <dbReference type="NCBI Taxonomy" id="158606"/>
    <lineage>
        <taxon>Eukaryota</taxon>
        <taxon>Fungi</taxon>
        <taxon>Dikarya</taxon>
        <taxon>Basidiomycota</taxon>
        <taxon>Agaricomycotina</taxon>
        <taxon>Agaricomycetes</taxon>
        <taxon>Polyporales</taxon>
        <taxon>Polyporaceae</taxon>
        <taxon>Trametes</taxon>
    </lineage>
</organism>
<dbReference type="Proteomes" id="UP001144978">
    <property type="component" value="Unassembled WGS sequence"/>
</dbReference>
<dbReference type="EMBL" id="JANSHE010001003">
    <property type="protein sequence ID" value="KAJ3005290.1"/>
    <property type="molecule type" value="Genomic_DNA"/>
</dbReference>
<keyword evidence="2" id="KW-1185">Reference proteome</keyword>
<evidence type="ECO:0000313" key="2">
    <source>
        <dbReference type="Proteomes" id="UP001144978"/>
    </source>
</evidence>
<proteinExistence type="predicted"/>
<gene>
    <name evidence="1" type="ORF">NUW54_g4405</name>
</gene>
<sequence>MGCWRQLGTCRPLAGRLDLAGSGATADLVKTLHTSLLHARTQVDRPGSPSCCTAHTVDLEHRSILVQSLVICYRLLARASVGLAHVDTAQLSLTTGHRRDVGIREGSLATMRYRLAKTLNHTHTQGVTQVAFSSDGCNLATADLGGKLCLWDASTWKLLYSYTSGTSILSLAWAEPVALFCGLGDGTIVRVRAGKEEFVVEGEWCHSFPVEHLSLDQKRIASGAHRELFIWKASLLSIQKEIELPVPCDDSDDSDEVLITGLHWHGHKRRDASMLITSYMHHGIYIYNSYTWSAIRRLGEHSMGFMATSSLSPDGGRIVVSNLVNGVDVYDTDTGALVLTVPHEVGKGHPLPVTFIHGGHAIASGNGLGCVKVWYVDGASSRKLQTLPAPGNNRVLSLGGYYDATTDQFLLVAGTMGDEPDSAVLLWKAEEPRPRDLTVAGRELSGTARSLAIRILQTTIYLLSMTTIVSAVGFAVVHLYPYYTSHLDRNRDFHTQTSARSTILLDIRDRG</sequence>
<protein>
    <submittedName>
        <fullName evidence="1">Uncharacterized protein</fullName>
    </submittedName>
</protein>
<comment type="caution">
    <text evidence="1">The sequence shown here is derived from an EMBL/GenBank/DDBJ whole genome shotgun (WGS) entry which is preliminary data.</text>
</comment>
<accession>A0ACC1PZ98</accession>
<reference evidence="1" key="1">
    <citation type="submission" date="2022-08" db="EMBL/GenBank/DDBJ databases">
        <title>Genome Sequence of Pycnoporus sanguineus.</title>
        <authorList>
            <person name="Buettner E."/>
        </authorList>
    </citation>
    <scope>NUCLEOTIDE SEQUENCE</scope>
    <source>
        <strain evidence="1">CG-C14</strain>
    </source>
</reference>